<dbReference type="GeneID" id="72461624"/>
<dbReference type="SUPFAM" id="SSF55811">
    <property type="entry name" value="Nudix"/>
    <property type="match status" value="1"/>
</dbReference>
<dbReference type="RefSeq" id="WP_056938822.1">
    <property type="nucleotide sequence ID" value="NZ_AZDM01000010.1"/>
</dbReference>
<dbReference type="SUPFAM" id="SSF46785">
    <property type="entry name" value="Winged helix' DNA-binding domain"/>
    <property type="match status" value="1"/>
</dbReference>
<protein>
    <submittedName>
        <fullName evidence="3">Uncharacterized protein</fullName>
    </submittedName>
</protein>
<dbReference type="CDD" id="cd18873">
    <property type="entry name" value="NUDIX_NadM_like"/>
    <property type="match status" value="1"/>
</dbReference>
<proteinExistence type="predicted"/>
<dbReference type="Pfam" id="PF00293">
    <property type="entry name" value="NUDIX"/>
    <property type="match status" value="1"/>
</dbReference>
<dbReference type="InterPro" id="IPR036390">
    <property type="entry name" value="WH_DNA-bd_sf"/>
</dbReference>
<dbReference type="InterPro" id="IPR015797">
    <property type="entry name" value="NUDIX_hydrolase-like_dom_sf"/>
</dbReference>
<dbReference type="InterPro" id="IPR000086">
    <property type="entry name" value="NUDIX_hydrolase_dom"/>
</dbReference>
<dbReference type="Proteomes" id="UP000295181">
    <property type="component" value="Unassembled WGS sequence"/>
</dbReference>
<evidence type="ECO:0000313" key="4">
    <source>
        <dbReference type="Proteomes" id="UP000295181"/>
    </source>
</evidence>
<dbReference type="Pfam" id="PF21906">
    <property type="entry name" value="WHD_NrtR"/>
    <property type="match status" value="1"/>
</dbReference>
<feature type="domain" description="NrtR DNA-binding winged helix" evidence="2">
    <location>
        <begin position="209"/>
        <end position="267"/>
    </location>
</feature>
<feature type="domain" description="Nudix hydrolase" evidence="1">
    <location>
        <begin position="42"/>
        <end position="139"/>
    </location>
</feature>
<organism evidence="3 4">
    <name type="scientific">Lentilactobacillus buchneri DSM 20057</name>
    <dbReference type="NCBI Taxonomy" id="1423728"/>
    <lineage>
        <taxon>Bacteria</taxon>
        <taxon>Bacillati</taxon>
        <taxon>Bacillota</taxon>
        <taxon>Bacilli</taxon>
        <taxon>Lactobacillales</taxon>
        <taxon>Lactobacillaceae</taxon>
        <taxon>Lentilactobacillus</taxon>
    </lineage>
</organism>
<dbReference type="InterPro" id="IPR036388">
    <property type="entry name" value="WH-like_DNA-bd_sf"/>
</dbReference>
<evidence type="ECO:0000259" key="1">
    <source>
        <dbReference type="Pfam" id="PF00293"/>
    </source>
</evidence>
<dbReference type="PANTHER" id="PTHR43736">
    <property type="entry name" value="ADP-RIBOSE PYROPHOSPHATASE"/>
    <property type="match status" value="1"/>
</dbReference>
<evidence type="ECO:0000259" key="2">
    <source>
        <dbReference type="Pfam" id="PF21906"/>
    </source>
</evidence>
<evidence type="ECO:0000313" key="3">
    <source>
        <dbReference type="EMBL" id="TDG81205.1"/>
    </source>
</evidence>
<name>A0A4R5NU92_LENBU</name>
<sequence length="272" mass="31152">MILLVTLIIKAGGIPLDSQNILERPFITITNLIWSFDHATNRVNILLVKRDNDPYNNYWALPETFMRSQESAEETALRLVREKIGMDLSGSHTEQLATFTNPLRTPGDRALSLGYMTFLPDKPQLKAGYGASDARWFTMGYTDKTYTFSDSDHIFQSTDCPVQRTYYAEFGGTNADPDKHLAFDHEWILKVACERIRNKLDYQPNILLILGRQFTLKDARRVYSPFLKLRVDQIDNSNFKKSHQDLFTDIGSSEVNGPGRPARLYKLAHLRA</sequence>
<dbReference type="Gene3D" id="1.10.10.10">
    <property type="entry name" value="Winged helix-like DNA-binding domain superfamily/Winged helix DNA-binding domain"/>
    <property type="match status" value="1"/>
</dbReference>
<comment type="caution">
    <text evidence="3">The sequence shown here is derived from an EMBL/GenBank/DDBJ whole genome shotgun (WGS) entry which is preliminary data.</text>
</comment>
<reference evidence="3 4" key="1">
    <citation type="journal article" date="2019" name="Appl. Microbiol. Biotechnol.">
        <title>Uncovering carbohydrate metabolism through a genotype-phenotype association study of 56 lactic acid bacteria genomes.</title>
        <authorList>
            <person name="Buron-Moles G."/>
            <person name="Chailyan A."/>
            <person name="Dolejs I."/>
            <person name="Forster J."/>
            <person name="Miks M.H."/>
        </authorList>
    </citation>
    <scope>NUCLEOTIDE SEQUENCE [LARGE SCALE GENOMIC DNA]</scope>
    <source>
        <strain evidence="3 4">ATCC 4005</strain>
    </source>
</reference>
<dbReference type="Gene3D" id="3.90.79.10">
    <property type="entry name" value="Nucleoside Triphosphate Pyrophosphohydrolase"/>
    <property type="match status" value="1"/>
</dbReference>
<dbReference type="InterPro" id="IPR054105">
    <property type="entry name" value="WHD_NrtR"/>
</dbReference>
<dbReference type="AlphaFoldDB" id="A0A4R5NU92"/>
<dbReference type="PANTHER" id="PTHR43736:SF4">
    <property type="entry name" value="SLR1690 PROTEIN"/>
    <property type="match status" value="1"/>
</dbReference>
<gene>
    <name evidence="3" type="ORF">C5L32_001860</name>
</gene>
<dbReference type="EMBL" id="PUFP01000005">
    <property type="protein sequence ID" value="TDG81205.1"/>
    <property type="molecule type" value="Genomic_DNA"/>
</dbReference>
<accession>A0A4R5NU92</accession>